<evidence type="ECO:0000256" key="8">
    <source>
        <dbReference type="ARBA" id="ARBA00023163"/>
    </source>
</evidence>
<dbReference type="GO" id="GO:0000976">
    <property type="term" value="F:transcription cis-regulatory region binding"/>
    <property type="evidence" value="ECO:0007669"/>
    <property type="project" value="TreeGrafter"/>
</dbReference>
<dbReference type="Gene3D" id="1.10.10.10">
    <property type="entry name" value="Winged helix-like DNA-binding domain superfamily/Winged helix DNA-binding domain"/>
    <property type="match status" value="1"/>
</dbReference>
<gene>
    <name evidence="11" type="ORF">BLM47_04875</name>
</gene>
<feature type="binding site" evidence="10">
    <location>
        <position position="90"/>
    </location>
    <ligand>
        <name>Fe cation</name>
        <dbReference type="ChEBI" id="CHEBI:24875"/>
    </ligand>
</feature>
<dbReference type="InterPro" id="IPR002481">
    <property type="entry name" value="FUR"/>
</dbReference>
<dbReference type="InterPro" id="IPR036388">
    <property type="entry name" value="WH-like_DNA-bd_sf"/>
</dbReference>
<comment type="cofactor">
    <cofactor evidence="9">
        <name>Zn(2+)</name>
        <dbReference type="ChEBI" id="CHEBI:29105"/>
    </cofactor>
    <text evidence="9">Binds 1 zinc ion per subunit.</text>
</comment>
<feature type="binding site" evidence="9">
    <location>
        <position position="133"/>
    </location>
    <ligand>
        <name>Zn(2+)</name>
        <dbReference type="ChEBI" id="CHEBI:29105"/>
    </ligand>
</feature>
<comment type="caution">
    <text evidence="11">The sequence shown here is derived from an EMBL/GenBank/DDBJ whole genome shotgun (WGS) entry which is preliminary data.</text>
</comment>
<feature type="binding site" evidence="10">
    <location>
        <position position="125"/>
    </location>
    <ligand>
        <name>Fe cation</name>
        <dbReference type="ChEBI" id="CHEBI:24875"/>
    </ligand>
</feature>
<keyword evidence="9" id="KW-0479">Metal-binding</keyword>
<feature type="binding site" evidence="9">
    <location>
        <position position="136"/>
    </location>
    <ligand>
        <name>Zn(2+)</name>
        <dbReference type="ChEBI" id="CHEBI:29105"/>
    </ligand>
</feature>
<keyword evidence="3" id="KW-0963">Cytoplasm</keyword>
<comment type="subcellular location">
    <subcellularLocation>
        <location evidence="1">Cytoplasm</location>
    </subcellularLocation>
</comment>
<dbReference type="EMBL" id="MOXJ01000008">
    <property type="protein sequence ID" value="PDO10843.1"/>
    <property type="molecule type" value="Genomic_DNA"/>
</dbReference>
<feature type="binding site" evidence="9">
    <location>
        <position position="99"/>
    </location>
    <ligand>
        <name>Zn(2+)</name>
        <dbReference type="ChEBI" id="CHEBI:29105"/>
    </ligand>
</feature>
<keyword evidence="4" id="KW-0678">Repressor</keyword>
<dbReference type="Proteomes" id="UP000243688">
    <property type="component" value="Unassembled WGS sequence"/>
</dbReference>
<comment type="cofactor">
    <cofactor evidence="10">
        <name>Mn(2+)</name>
        <dbReference type="ChEBI" id="CHEBI:29035"/>
    </cofactor>
    <cofactor evidence="10">
        <name>Fe(2+)</name>
        <dbReference type="ChEBI" id="CHEBI:29033"/>
    </cofactor>
    <text evidence="10">Binds 1 Mn(2+) or Fe(2+) ion per subunit.</text>
</comment>
<keyword evidence="10" id="KW-0408">Iron</keyword>
<comment type="similarity">
    <text evidence="2">Belongs to the Fur family.</text>
</comment>
<evidence type="ECO:0000256" key="3">
    <source>
        <dbReference type="ARBA" id="ARBA00022490"/>
    </source>
</evidence>
<evidence type="ECO:0000256" key="5">
    <source>
        <dbReference type="ARBA" id="ARBA00022833"/>
    </source>
</evidence>
<evidence type="ECO:0000313" key="11">
    <source>
        <dbReference type="EMBL" id="PDO10843.1"/>
    </source>
</evidence>
<evidence type="ECO:0000256" key="6">
    <source>
        <dbReference type="ARBA" id="ARBA00023015"/>
    </source>
</evidence>
<keyword evidence="8" id="KW-0804">Transcription</keyword>
<evidence type="ECO:0000256" key="1">
    <source>
        <dbReference type="ARBA" id="ARBA00004496"/>
    </source>
</evidence>
<dbReference type="GO" id="GO:1900376">
    <property type="term" value="P:regulation of secondary metabolite biosynthetic process"/>
    <property type="evidence" value="ECO:0007669"/>
    <property type="project" value="TreeGrafter"/>
</dbReference>
<evidence type="ECO:0000256" key="10">
    <source>
        <dbReference type="PIRSR" id="PIRSR602481-2"/>
    </source>
</evidence>
<dbReference type="GO" id="GO:0003700">
    <property type="term" value="F:DNA-binding transcription factor activity"/>
    <property type="evidence" value="ECO:0007669"/>
    <property type="project" value="InterPro"/>
</dbReference>
<evidence type="ECO:0000313" key="12">
    <source>
        <dbReference type="Proteomes" id="UP000243688"/>
    </source>
</evidence>
<proteinExistence type="inferred from homology"/>
<dbReference type="GO" id="GO:0005737">
    <property type="term" value="C:cytoplasm"/>
    <property type="evidence" value="ECO:0007669"/>
    <property type="project" value="UniProtKB-SubCell"/>
</dbReference>
<evidence type="ECO:0000256" key="7">
    <source>
        <dbReference type="ARBA" id="ARBA00023125"/>
    </source>
</evidence>
<feature type="binding site" evidence="9">
    <location>
        <position position="96"/>
    </location>
    <ligand>
        <name>Zn(2+)</name>
        <dbReference type="ChEBI" id="CHEBI:29105"/>
    </ligand>
</feature>
<dbReference type="Pfam" id="PF01475">
    <property type="entry name" value="FUR"/>
    <property type="match status" value="1"/>
</dbReference>
<dbReference type="PANTHER" id="PTHR33202:SF1">
    <property type="entry name" value="FERRIC UPTAKE REGULATION PROTEIN"/>
    <property type="match status" value="1"/>
</dbReference>
<evidence type="ECO:0000256" key="2">
    <source>
        <dbReference type="ARBA" id="ARBA00007957"/>
    </source>
</evidence>
<name>A0A2A6E1H9_9BACL</name>
<sequence length="148" mass="17051">MGVEDILRDMAVRGMRITEQRKTLARLFAEKDGYWTPKEVYERMSERYPGLSFDTVYRNLRQMHEFGILEQFTLDGGVKFRLRCEGRSGHHHHFICLGCDRVEPIDYCPMPDAAGLPPDAEIVRHRFEVFGFCGECRESKGDGGHAPV</sequence>
<dbReference type="AlphaFoldDB" id="A0A2A6E1H9"/>
<keyword evidence="7" id="KW-0238">DNA-binding</keyword>
<dbReference type="PANTHER" id="PTHR33202">
    <property type="entry name" value="ZINC UPTAKE REGULATION PROTEIN"/>
    <property type="match status" value="1"/>
</dbReference>
<dbReference type="GO" id="GO:0045892">
    <property type="term" value="P:negative regulation of DNA-templated transcription"/>
    <property type="evidence" value="ECO:0007669"/>
    <property type="project" value="TreeGrafter"/>
</dbReference>
<dbReference type="CDD" id="cd07153">
    <property type="entry name" value="Fur_like"/>
    <property type="match status" value="1"/>
</dbReference>
<keyword evidence="5 9" id="KW-0862">Zinc</keyword>
<dbReference type="Gene3D" id="3.30.1490.190">
    <property type="match status" value="1"/>
</dbReference>
<accession>A0A2A6E1H9</accession>
<evidence type="ECO:0000256" key="4">
    <source>
        <dbReference type="ARBA" id="ARBA00022491"/>
    </source>
</evidence>
<dbReference type="SUPFAM" id="SSF46785">
    <property type="entry name" value="Winged helix' DNA-binding domain"/>
    <property type="match status" value="1"/>
</dbReference>
<dbReference type="InterPro" id="IPR043135">
    <property type="entry name" value="Fur_C"/>
</dbReference>
<evidence type="ECO:0000256" key="9">
    <source>
        <dbReference type="PIRSR" id="PIRSR602481-1"/>
    </source>
</evidence>
<keyword evidence="6" id="KW-0805">Transcription regulation</keyword>
<protein>
    <submittedName>
        <fullName evidence="11">Transcriptional repressor</fullName>
    </submittedName>
</protein>
<dbReference type="GO" id="GO:0008270">
    <property type="term" value="F:zinc ion binding"/>
    <property type="evidence" value="ECO:0007669"/>
    <property type="project" value="TreeGrafter"/>
</dbReference>
<dbReference type="InterPro" id="IPR036390">
    <property type="entry name" value="WH_DNA-bd_sf"/>
</dbReference>
<organism evidence="11 12">
    <name type="scientific">Candidatus Reconcilbacillus cellulovorans</name>
    <dbReference type="NCBI Taxonomy" id="1906605"/>
    <lineage>
        <taxon>Bacteria</taxon>
        <taxon>Bacillati</taxon>
        <taxon>Bacillota</taxon>
        <taxon>Bacilli</taxon>
        <taxon>Bacillales</taxon>
        <taxon>Paenibacillaceae</taxon>
        <taxon>Candidatus Reconcilbacillus</taxon>
    </lineage>
</organism>
<reference evidence="11 12" key="1">
    <citation type="submission" date="2016-12" db="EMBL/GenBank/DDBJ databases">
        <title>Candidatus Reconcilibacillus cellulovorans genome.</title>
        <authorList>
            <person name="Kolinko S."/>
            <person name="Wu Y.-W."/>
            <person name="Tachea F."/>
            <person name="Denzel E."/>
            <person name="Hiras J."/>
            <person name="Baecker N."/>
            <person name="Chan L.J."/>
            <person name="Eichorst S.A."/>
            <person name="Frey D."/>
            <person name="Adams P.D."/>
            <person name="Pray T."/>
            <person name="Tanjore D."/>
            <person name="Petzold C.J."/>
            <person name="Gladden J.M."/>
            <person name="Simmons B.A."/>
            <person name="Singer S.W."/>
        </authorList>
    </citation>
    <scope>NUCLEOTIDE SEQUENCE [LARGE SCALE GENOMIC DNA]</scope>
    <source>
        <strain evidence="11">JTherm</strain>
    </source>
</reference>